<dbReference type="RefSeq" id="XP_009689995.1">
    <property type="nucleotide sequence ID" value="XM_009691700.1"/>
</dbReference>
<accession>J4DNX0</accession>
<dbReference type="eggNOG" id="ENOG502QWTY">
    <property type="taxonomic scope" value="Eukaryota"/>
</dbReference>
<name>J4DNX0_THEOR</name>
<organism evidence="1 2">
    <name type="scientific">Theileria orientalis strain Shintoku</name>
    <dbReference type="NCBI Taxonomy" id="869250"/>
    <lineage>
        <taxon>Eukaryota</taxon>
        <taxon>Sar</taxon>
        <taxon>Alveolata</taxon>
        <taxon>Apicomplexa</taxon>
        <taxon>Aconoidasida</taxon>
        <taxon>Piroplasmida</taxon>
        <taxon>Theileriidae</taxon>
        <taxon>Theileria</taxon>
    </lineage>
</organism>
<dbReference type="VEuPathDB" id="PiroplasmaDB:TOT_010001367"/>
<sequence>MLDELPCVWNGLFSESGDYSFGYNEKLLTTSIAHEYSSTHSNRDALNNNNNNKLYSLKRVLQLILESNDSEITNEALESLFKLREELLATFSEVAREQNFEELLTESIKLIIVDAFNRKVKDGNKDYLPSMTDVSSVKNVERFMKVVSEINTLLNDIKKTNKEIAYKMDKIEEVLNLIYLHIQTHIG</sequence>
<dbReference type="OMA" id="RHNEHIL"/>
<dbReference type="Proteomes" id="UP000003786">
    <property type="component" value="Chromosome 1"/>
</dbReference>
<dbReference type="AlphaFoldDB" id="J4DNX0"/>
<proteinExistence type="predicted"/>
<evidence type="ECO:0000313" key="1">
    <source>
        <dbReference type="EMBL" id="BAM39694.1"/>
    </source>
</evidence>
<dbReference type="OrthoDB" id="364124at2759"/>
<keyword evidence="2" id="KW-1185">Reference proteome</keyword>
<dbReference type="KEGG" id="tot:TOT_010001367"/>
<reference evidence="1 2" key="1">
    <citation type="journal article" date="2012" name="MBio">
        <title>Comparative genome analysis of three eukaryotic parasites with differing abilities to transform leukocytes reveals key mediators of Theileria-induced leukocyte transformation.</title>
        <authorList>
            <person name="Hayashida K."/>
            <person name="Hara Y."/>
            <person name="Abe T."/>
            <person name="Yamasaki C."/>
            <person name="Toyoda A."/>
            <person name="Kosuge T."/>
            <person name="Suzuki Y."/>
            <person name="Sato Y."/>
            <person name="Kawashima S."/>
            <person name="Katayama T."/>
            <person name="Wakaguri H."/>
            <person name="Inoue N."/>
            <person name="Homma K."/>
            <person name="Tada-Umezaki M."/>
            <person name="Yagi Y."/>
            <person name="Fujii Y."/>
            <person name="Habara T."/>
            <person name="Kanehisa M."/>
            <person name="Watanabe H."/>
            <person name="Ito K."/>
            <person name="Gojobori T."/>
            <person name="Sugawara H."/>
            <person name="Imanishi T."/>
            <person name="Weir W."/>
            <person name="Gardner M."/>
            <person name="Pain A."/>
            <person name="Shiels B."/>
            <person name="Hattori M."/>
            <person name="Nene V."/>
            <person name="Sugimoto C."/>
        </authorList>
    </citation>
    <scope>NUCLEOTIDE SEQUENCE [LARGE SCALE GENOMIC DNA]</scope>
    <source>
        <strain evidence="1 2">Shintoku</strain>
    </source>
</reference>
<protein>
    <submittedName>
        <fullName evidence="1">Uncharacterized protein</fullName>
    </submittedName>
</protein>
<dbReference type="EMBL" id="AP011946">
    <property type="protein sequence ID" value="BAM39694.1"/>
    <property type="molecule type" value="Genomic_DNA"/>
</dbReference>
<dbReference type="GeneID" id="20714166"/>
<evidence type="ECO:0000313" key="2">
    <source>
        <dbReference type="Proteomes" id="UP000003786"/>
    </source>
</evidence>
<gene>
    <name evidence="1" type="ORF">TOT_010001367</name>
</gene>